<comment type="caution">
    <text evidence="1">The sequence shown here is derived from an EMBL/GenBank/DDBJ whole genome shotgun (WGS) entry which is preliminary data.</text>
</comment>
<organism evidence="1 2">
    <name type="scientific">Candidatus Iainarchaeum sp</name>
    <dbReference type="NCBI Taxonomy" id="3101447"/>
    <lineage>
        <taxon>Archaea</taxon>
        <taxon>Candidatus Iainarchaeota</taxon>
        <taxon>Candidatus Iainarchaeia</taxon>
        <taxon>Candidatus Iainarchaeales</taxon>
        <taxon>Candidatus Iainarchaeaceae</taxon>
        <taxon>Candidatus Iainarchaeum</taxon>
    </lineage>
</organism>
<reference evidence="1" key="1">
    <citation type="submission" date="2019-03" db="EMBL/GenBank/DDBJ databases">
        <title>Lake Tanganyika Metagenome-Assembled Genomes (MAGs).</title>
        <authorList>
            <person name="Tran P."/>
        </authorList>
    </citation>
    <scope>NUCLEOTIDE SEQUENCE</scope>
    <source>
        <strain evidence="1">M_DeepCast_50m_m2_156</strain>
    </source>
</reference>
<dbReference type="AlphaFoldDB" id="A0A8T4C687"/>
<dbReference type="Pfam" id="PF06293">
    <property type="entry name" value="Kdo"/>
    <property type="match status" value="1"/>
</dbReference>
<evidence type="ECO:0000313" key="2">
    <source>
        <dbReference type="Proteomes" id="UP000774699"/>
    </source>
</evidence>
<protein>
    <recommendedName>
        <fullName evidence="3">Protein kinase domain-containing protein</fullName>
    </recommendedName>
</protein>
<evidence type="ECO:0008006" key="3">
    <source>
        <dbReference type="Google" id="ProtNLM"/>
    </source>
</evidence>
<dbReference type="InterPro" id="IPR011009">
    <property type="entry name" value="Kinase-like_dom_sf"/>
</dbReference>
<name>A0A8T4C687_9ARCH</name>
<evidence type="ECO:0000313" key="1">
    <source>
        <dbReference type="EMBL" id="MBM3281993.1"/>
    </source>
</evidence>
<dbReference type="EMBL" id="VGJJ01000006">
    <property type="protein sequence ID" value="MBM3281993.1"/>
    <property type="molecule type" value="Genomic_DNA"/>
</dbReference>
<dbReference type="SUPFAM" id="SSF56112">
    <property type="entry name" value="Protein kinase-like (PK-like)"/>
    <property type="match status" value="1"/>
</dbReference>
<dbReference type="Gene3D" id="1.10.510.10">
    <property type="entry name" value="Transferase(Phosphotransferase) domain 1"/>
    <property type="match status" value="1"/>
</dbReference>
<gene>
    <name evidence="1" type="ORF">FJY86_01460</name>
</gene>
<proteinExistence type="predicted"/>
<sequence length="277" mass="31887">MGSSSPRRKLVFPFRISTNKRGHRQKGTFAFLPRDVAVSPELLQRLSRENSSRRFGLRVSGKAASAVARERQRLAEQSDFFIKPVNARIRSIRERLTRANILVEKPIEDLKNNTELFRRGNYKEVVVPDSRGPHDYVFQVKNPEKFAQRMRELVTRIHLVGVAHNHLHMRNVLVTPAGKLQLIDLSKARLFQRPAKNKLDFLRRYGNDLYQVALALFMLRASSRGSTYTLEREKAYSLFVHELETLVRMHQKAGIPTFGVAPNDLINIHYSGGRFVS</sequence>
<accession>A0A8T4C687</accession>
<dbReference type="Proteomes" id="UP000774699">
    <property type="component" value="Unassembled WGS sequence"/>
</dbReference>